<reference evidence="1" key="1">
    <citation type="submission" date="2020-03" db="EMBL/GenBank/DDBJ databases">
        <authorList>
            <person name="Weist P."/>
        </authorList>
    </citation>
    <scope>NUCLEOTIDE SEQUENCE</scope>
</reference>
<dbReference type="Proteomes" id="UP001153269">
    <property type="component" value="Unassembled WGS sequence"/>
</dbReference>
<keyword evidence="2" id="KW-1185">Reference proteome</keyword>
<accession>A0A9N7VB96</accession>
<gene>
    <name evidence="1" type="ORF">PLEPLA_LOCUS34045</name>
</gene>
<sequence length="135" mass="14921">MQQWNGRDTALMVTRVVNHRRFSATVSVGDTSQRSTSRYRCVIRSDGGSGVSNYAELIVKGPKNQFWQMQSKPQGNKVSTIPLAVLADKTQWGVAEIQERHCQPVPCGHHAESPGTLLHLSKSPSVVIKLIVVQE</sequence>
<evidence type="ECO:0000313" key="2">
    <source>
        <dbReference type="Proteomes" id="UP001153269"/>
    </source>
</evidence>
<comment type="caution">
    <text evidence="1">The sequence shown here is derived from an EMBL/GenBank/DDBJ whole genome shotgun (WGS) entry which is preliminary data.</text>
</comment>
<evidence type="ECO:0000313" key="1">
    <source>
        <dbReference type="EMBL" id="CAB1446316.1"/>
    </source>
</evidence>
<dbReference type="AlphaFoldDB" id="A0A9N7VB96"/>
<protein>
    <submittedName>
        <fullName evidence="1">Uncharacterized protein</fullName>
    </submittedName>
</protein>
<proteinExistence type="predicted"/>
<organism evidence="1 2">
    <name type="scientific">Pleuronectes platessa</name>
    <name type="common">European plaice</name>
    <dbReference type="NCBI Taxonomy" id="8262"/>
    <lineage>
        <taxon>Eukaryota</taxon>
        <taxon>Metazoa</taxon>
        <taxon>Chordata</taxon>
        <taxon>Craniata</taxon>
        <taxon>Vertebrata</taxon>
        <taxon>Euteleostomi</taxon>
        <taxon>Actinopterygii</taxon>
        <taxon>Neopterygii</taxon>
        <taxon>Teleostei</taxon>
        <taxon>Neoteleostei</taxon>
        <taxon>Acanthomorphata</taxon>
        <taxon>Carangaria</taxon>
        <taxon>Pleuronectiformes</taxon>
        <taxon>Pleuronectoidei</taxon>
        <taxon>Pleuronectidae</taxon>
        <taxon>Pleuronectes</taxon>
    </lineage>
</organism>
<name>A0A9N7VB96_PLEPL</name>
<dbReference type="InterPro" id="IPR013783">
    <property type="entry name" value="Ig-like_fold"/>
</dbReference>
<dbReference type="EMBL" id="CADEAL010003912">
    <property type="protein sequence ID" value="CAB1446316.1"/>
    <property type="molecule type" value="Genomic_DNA"/>
</dbReference>
<dbReference type="Gene3D" id="2.60.40.10">
    <property type="entry name" value="Immunoglobulins"/>
    <property type="match status" value="1"/>
</dbReference>